<sequence>MGKHVGNFRTLSKFCLPSHGLVNWKRGSCKIYSGNGTVTHAFSVAKRVFLVTKDSDFGAGGTIFQLNQRPFQDKCERDSKSINLESESRGQQFGNSERHSQENNNKWRNLVSVSSKPARRPKEDKEK</sequence>
<dbReference type="AlphaFoldDB" id="A0AAV4U982"/>
<protein>
    <submittedName>
        <fullName evidence="2">Uncharacterized protein</fullName>
    </submittedName>
</protein>
<organism evidence="2 3">
    <name type="scientific">Caerostris extrusa</name>
    <name type="common">Bark spider</name>
    <name type="synonym">Caerostris bankana</name>
    <dbReference type="NCBI Taxonomy" id="172846"/>
    <lineage>
        <taxon>Eukaryota</taxon>
        <taxon>Metazoa</taxon>
        <taxon>Ecdysozoa</taxon>
        <taxon>Arthropoda</taxon>
        <taxon>Chelicerata</taxon>
        <taxon>Arachnida</taxon>
        <taxon>Araneae</taxon>
        <taxon>Araneomorphae</taxon>
        <taxon>Entelegynae</taxon>
        <taxon>Araneoidea</taxon>
        <taxon>Araneidae</taxon>
        <taxon>Caerostris</taxon>
    </lineage>
</organism>
<accession>A0AAV4U982</accession>
<dbReference type="Proteomes" id="UP001054945">
    <property type="component" value="Unassembled WGS sequence"/>
</dbReference>
<reference evidence="2 3" key="1">
    <citation type="submission" date="2021-06" db="EMBL/GenBank/DDBJ databases">
        <title>Caerostris extrusa draft genome.</title>
        <authorList>
            <person name="Kono N."/>
            <person name="Arakawa K."/>
        </authorList>
    </citation>
    <scope>NUCLEOTIDE SEQUENCE [LARGE SCALE GENOMIC DNA]</scope>
</reference>
<evidence type="ECO:0000256" key="1">
    <source>
        <dbReference type="SAM" id="MobiDB-lite"/>
    </source>
</evidence>
<feature type="compositionally biased region" description="Polar residues" evidence="1">
    <location>
        <begin position="102"/>
        <end position="115"/>
    </location>
</feature>
<evidence type="ECO:0000313" key="3">
    <source>
        <dbReference type="Proteomes" id="UP001054945"/>
    </source>
</evidence>
<evidence type="ECO:0000313" key="2">
    <source>
        <dbReference type="EMBL" id="GIY54260.1"/>
    </source>
</evidence>
<feature type="region of interest" description="Disordered" evidence="1">
    <location>
        <begin position="83"/>
        <end position="127"/>
    </location>
</feature>
<keyword evidence="3" id="KW-1185">Reference proteome</keyword>
<comment type="caution">
    <text evidence="2">The sequence shown here is derived from an EMBL/GenBank/DDBJ whole genome shotgun (WGS) entry which is preliminary data.</text>
</comment>
<name>A0AAV4U982_CAEEX</name>
<feature type="compositionally biased region" description="Polar residues" evidence="1">
    <location>
        <begin position="83"/>
        <end position="95"/>
    </location>
</feature>
<gene>
    <name evidence="2" type="ORF">CEXT_221321</name>
</gene>
<proteinExistence type="predicted"/>
<dbReference type="EMBL" id="BPLR01012489">
    <property type="protein sequence ID" value="GIY54260.1"/>
    <property type="molecule type" value="Genomic_DNA"/>
</dbReference>